<dbReference type="EMBL" id="JAATEJ010000072">
    <property type="protein sequence ID" value="NJP48462.1"/>
    <property type="molecule type" value="Genomic_DNA"/>
</dbReference>
<evidence type="ECO:0000313" key="4">
    <source>
        <dbReference type="EMBL" id="NJP48462.1"/>
    </source>
</evidence>
<accession>A0ABX1A0G4</accession>
<dbReference type="InterPro" id="IPR049049">
    <property type="entry name" value="Beta-AFase-like_GH127_C"/>
</dbReference>
<dbReference type="GO" id="GO:0016787">
    <property type="term" value="F:hydrolase activity"/>
    <property type="evidence" value="ECO:0007669"/>
    <property type="project" value="UniProtKB-KW"/>
</dbReference>
<reference evidence="4 5" key="1">
    <citation type="submission" date="2020-03" db="EMBL/GenBank/DDBJ databases">
        <title>WGS of actinomycetes isolated from Thailand.</title>
        <authorList>
            <person name="Thawai C."/>
        </authorList>
    </citation>
    <scope>NUCLEOTIDE SEQUENCE [LARGE SCALE GENOMIC DNA]</scope>
    <source>
        <strain evidence="4 5">PRB2-1</strain>
    </source>
</reference>
<feature type="compositionally biased region" description="Basic and acidic residues" evidence="1">
    <location>
        <begin position="189"/>
        <end position="207"/>
    </location>
</feature>
<proteinExistence type="predicted"/>
<dbReference type="Pfam" id="PF20736">
    <property type="entry name" value="Glyco_hydro127M"/>
    <property type="match status" value="1"/>
</dbReference>
<comment type="caution">
    <text evidence="4">The sequence shown here is derived from an EMBL/GenBank/DDBJ whole genome shotgun (WGS) entry which is preliminary data.</text>
</comment>
<organism evidence="4 5">
    <name type="scientific">Actinacidiphila epipremni</name>
    <dbReference type="NCBI Taxonomy" id="2053013"/>
    <lineage>
        <taxon>Bacteria</taxon>
        <taxon>Bacillati</taxon>
        <taxon>Actinomycetota</taxon>
        <taxon>Actinomycetes</taxon>
        <taxon>Kitasatosporales</taxon>
        <taxon>Streptomycetaceae</taxon>
        <taxon>Actinacidiphila</taxon>
    </lineage>
</organism>
<dbReference type="Pfam" id="PF20737">
    <property type="entry name" value="Glyco_hydro127C"/>
    <property type="match status" value="1"/>
</dbReference>
<evidence type="ECO:0000259" key="2">
    <source>
        <dbReference type="Pfam" id="PF20736"/>
    </source>
</evidence>
<evidence type="ECO:0000259" key="3">
    <source>
        <dbReference type="Pfam" id="PF20737"/>
    </source>
</evidence>
<dbReference type="InterPro" id="IPR049046">
    <property type="entry name" value="Beta-AFase-like_GH127_middle"/>
</dbReference>
<keyword evidence="5" id="KW-1185">Reference proteome</keyword>
<gene>
    <name evidence="4" type="ORF">HCN08_34470</name>
</gene>
<feature type="domain" description="Non-reducing end beta-L-arabinofuranosidase-like GH127 C-terminal" evidence="3">
    <location>
        <begin position="103"/>
        <end position="247"/>
    </location>
</feature>
<evidence type="ECO:0000313" key="5">
    <source>
        <dbReference type="Proteomes" id="UP000734511"/>
    </source>
</evidence>
<sequence length="249" mass="27166">VDTAGLQLHQYATGRYEGHDGGAHFAVSAHTDYPRTGAVRVLVEDGPAGRPWTLSLRIPQWAAHPRVLVAGQPTAGVMDDGWLRLRRAWSPGDEVLLELDMSPRLVRADARVDAVRGCVAIERGPLVYCLEGVDHPGGGLDDVVIDPTRPLTETERPELLGGVTTVTAAGHRRAPQDPGWWPYQPYQPDRLDQPAEPDRPDRPDRPHPPAGDASPPVPPPGSGLTLTAVPYYAWANRQDGPMRVWIPTR</sequence>
<feature type="non-terminal residue" evidence="4">
    <location>
        <position position="1"/>
    </location>
</feature>
<dbReference type="PANTHER" id="PTHR43465:SF2">
    <property type="entry name" value="DUF1680 DOMAIN PROTEIN (AFU_ORTHOLOGUE AFUA_1G08910)"/>
    <property type="match status" value="1"/>
</dbReference>
<dbReference type="InterPro" id="IPR049174">
    <property type="entry name" value="Beta-AFase-like"/>
</dbReference>
<name>A0ABX1A0G4_9ACTN</name>
<dbReference type="Proteomes" id="UP000734511">
    <property type="component" value="Unassembled WGS sequence"/>
</dbReference>
<evidence type="ECO:0000256" key="1">
    <source>
        <dbReference type="SAM" id="MobiDB-lite"/>
    </source>
</evidence>
<feature type="domain" description="Non-reducing end beta-L-arabinofuranosidase-like GH127 middle" evidence="2">
    <location>
        <begin position="6"/>
        <end position="101"/>
    </location>
</feature>
<protein>
    <submittedName>
        <fullName evidence="4">Glycoside hydrolase family 127 protein</fullName>
    </submittedName>
</protein>
<feature type="region of interest" description="Disordered" evidence="1">
    <location>
        <begin position="168"/>
        <end position="226"/>
    </location>
</feature>
<dbReference type="PANTHER" id="PTHR43465">
    <property type="entry name" value="DUF1680 DOMAIN PROTEIN (AFU_ORTHOLOGUE AFUA_1G08910)"/>
    <property type="match status" value="1"/>
</dbReference>
<keyword evidence="4" id="KW-0378">Hydrolase</keyword>